<keyword evidence="2" id="KW-1185">Reference proteome</keyword>
<reference evidence="1 2" key="1">
    <citation type="journal article" date="2019" name="Sci. Rep.">
        <title>Orb-weaving spider Araneus ventricosus genome elucidates the spidroin gene catalogue.</title>
        <authorList>
            <person name="Kono N."/>
            <person name="Nakamura H."/>
            <person name="Ohtoshi R."/>
            <person name="Moran D.A.P."/>
            <person name="Shinohara A."/>
            <person name="Yoshida Y."/>
            <person name="Fujiwara M."/>
            <person name="Mori M."/>
            <person name="Tomita M."/>
            <person name="Arakawa K."/>
        </authorList>
    </citation>
    <scope>NUCLEOTIDE SEQUENCE [LARGE SCALE GENOMIC DNA]</scope>
</reference>
<evidence type="ECO:0000313" key="1">
    <source>
        <dbReference type="EMBL" id="GBN45493.1"/>
    </source>
</evidence>
<dbReference type="AlphaFoldDB" id="A0A4Y2P3B7"/>
<accession>A0A4Y2P3B7</accession>
<comment type="caution">
    <text evidence="1">The sequence shown here is derived from an EMBL/GenBank/DDBJ whole genome shotgun (WGS) entry which is preliminary data.</text>
</comment>
<protein>
    <submittedName>
        <fullName evidence="1">Uncharacterized protein</fullName>
    </submittedName>
</protein>
<organism evidence="1 2">
    <name type="scientific">Araneus ventricosus</name>
    <name type="common">Orbweaver spider</name>
    <name type="synonym">Epeira ventricosa</name>
    <dbReference type="NCBI Taxonomy" id="182803"/>
    <lineage>
        <taxon>Eukaryota</taxon>
        <taxon>Metazoa</taxon>
        <taxon>Ecdysozoa</taxon>
        <taxon>Arthropoda</taxon>
        <taxon>Chelicerata</taxon>
        <taxon>Arachnida</taxon>
        <taxon>Araneae</taxon>
        <taxon>Araneomorphae</taxon>
        <taxon>Entelegynae</taxon>
        <taxon>Araneoidea</taxon>
        <taxon>Araneidae</taxon>
        <taxon>Araneus</taxon>
    </lineage>
</organism>
<dbReference type="EMBL" id="BGPR01010311">
    <property type="protein sequence ID" value="GBN45493.1"/>
    <property type="molecule type" value="Genomic_DNA"/>
</dbReference>
<name>A0A4Y2P3B7_ARAVE</name>
<proteinExistence type="predicted"/>
<gene>
    <name evidence="1" type="ORF">AVEN_90878_1</name>
</gene>
<sequence>MSSFCQCLRRCTFLELENRCPSSKISIRERSHMASDQGNKLIVEVMEWNVLADNLIPGVTCEPPPYYDGAHASWNGFKHRFSRATLMISSQAKSTGQIHDWF</sequence>
<dbReference type="Proteomes" id="UP000499080">
    <property type="component" value="Unassembled WGS sequence"/>
</dbReference>
<evidence type="ECO:0000313" key="2">
    <source>
        <dbReference type="Proteomes" id="UP000499080"/>
    </source>
</evidence>